<keyword evidence="1" id="KW-0472">Membrane</keyword>
<comment type="caution">
    <text evidence="2">The sequence shown here is derived from an EMBL/GenBank/DDBJ whole genome shotgun (WGS) entry which is preliminary data.</text>
</comment>
<keyword evidence="1" id="KW-0812">Transmembrane</keyword>
<keyword evidence="1" id="KW-1133">Transmembrane helix</keyword>
<sequence length="113" mass="12748">MDDHFSYYSCPYIRGIIMHAILISAFNSVLRFLLSQATIKSVIFIVLTYLVSELIAFANKLLPDSTNLVSLFNALPDPVWFFLNLAEVPYGISIIFSSLLTRFIFGMIPVIGH</sequence>
<dbReference type="Pfam" id="PF10734">
    <property type="entry name" value="DUF2523"/>
    <property type="match status" value="1"/>
</dbReference>
<protein>
    <submittedName>
        <fullName evidence="2">DUF2523 domain-containing protein</fullName>
    </submittedName>
</protein>
<name>A0A5I0BGA6_SALET</name>
<dbReference type="AlphaFoldDB" id="A0A5I0BGA6"/>
<dbReference type="EMBL" id="AAIJKB010000003">
    <property type="protein sequence ID" value="ECE8853593.1"/>
    <property type="molecule type" value="Genomic_DNA"/>
</dbReference>
<proteinExistence type="predicted"/>
<evidence type="ECO:0000256" key="1">
    <source>
        <dbReference type="SAM" id="Phobius"/>
    </source>
</evidence>
<feature type="transmembrane region" description="Helical" evidence="1">
    <location>
        <begin position="12"/>
        <end position="34"/>
    </location>
</feature>
<organism evidence="2">
    <name type="scientific">Salmonella enterica subsp. enterica serovar Koketime</name>
    <dbReference type="NCBI Taxonomy" id="2564632"/>
    <lineage>
        <taxon>Bacteria</taxon>
        <taxon>Pseudomonadati</taxon>
        <taxon>Pseudomonadota</taxon>
        <taxon>Gammaproteobacteria</taxon>
        <taxon>Enterobacterales</taxon>
        <taxon>Enterobacteriaceae</taxon>
        <taxon>Salmonella</taxon>
    </lineage>
</organism>
<accession>A0A5I0BGA6</accession>
<evidence type="ECO:0000313" key="2">
    <source>
        <dbReference type="EMBL" id="ECE8853593.1"/>
    </source>
</evidence>
<feature type="transmembrane region" description="Helical" evidence="1">
    <location>
        <begin position="41"/>
        <end position="59"/>
    </location>
</feature>
<reference evidence="2" key="1">
    <citation type="submission" date="2019-02" db="EMBL/GenBank/DDBJ databases">
        <authorList>
            <person name="Ashton P.M."/>
            <person name="Dallman T."/>
            <person name="Nair S."/>
            <person name="De Pinna E."/>
            <person name="Peters T."/>
            <person name="Grant K."/>
        </authorList>
    </citation>
    <scope>NUCLEOTIDE SEQUENCE</scope>
    <source>
        <strain evidence="2">446642</strain>
    </source>
</reference>
<feature type="transmembrane region" description="Helical" evidence="1">
    <location>
        <begin position="79"/>
        <end position="105"/>
    </location>
</feature>
<gene>
    <name evidence="2" type="ORF">EWG69_05175</name>
</gene>
<dbReference type="InterPro" id="IPR019670">
    <property type="entry name" value="DUF2523"/>
</dbReference>